<dbReference type="PROSITE" id="PS00866">
    <property type="entry name" value="CPSASE_1"/>
    <property type="match status" value="1"/>
</dbReference>
<geneLocation type="plasmid" evidence="11">
    <name>pne1b</name>
</geneLocation>
<evidence type="ECO:0000256" key="4">
    <source>
        <dbReference type="ARBA" id="ARBA00022741"/>
    </source>
</evidence>
<dbReference type="SUPFAM" id="SSF52440">
    <property type="entry name" value="PreATP-grasp domain"/>
    <property type="match status" value="1"/>
</dbReference>
<keyword evidence="3 10" id="KW-0436">Ligase</keyword>
<dbReference type="Proteomes" id="UP000502005">
    <property type="component" value="Plasmid pNE1B"/>
</dbReference>
<evidence type="ECO:0000256" key="5">
    <source>
        <dbReference type="ARBA" id="ARBA00022840"/>
    </source>
</evidence>
<dbReference type="PROSITE" id="PS50979">
    <property type="entry name" value="BC"/>
    <property type="match status" value="1"/>
</dbReference>
<dbReference type="RefSeq" id="WP_208718916.1">
    <property type="nucleotide sequence ID" value="NZ_CP024770.1"/>
</dbReference>
<feature type="domain" description="Biotin carboxylation" evidence="9">
    <location>
        <begin position="3"/>
        <end position="448"/>
    </location>
</feature>
<dbReference type="SUPFAM" id="SSF56059">
    <property type="entry name" value="Glutathione synthetase ATP-binding domain-like"/>
    <property type="match status" value="1"/>
</dbReference>
<evidence type="ECO:0000313" key="11">
    <source>
        <dbReference type="Proteomes" id="UP000502005"/>
    </source>
</evidence>
<name>A0A6B9GF43_PANCY</name>
<keyword evidence="5 7" id="KW-0067">ATP-binding</keyword>
<dbReference type="Pfam" id="PF00289">
    <property type="entry name" value="Biotin_carb_N"/>
    <property type="match status" value="1"/>
</dbReference>
<evidence type="ECO:0000313" key="10">
    <source>
        <dbReference type="EMBL" id="QGY32947.1"/>
    </source>
</evidence>
<feature type="domain" description="ATP-grasp" evidence="8">
    <location>
        <begin position="122"/>
        <end position="319"/>
    </location>
</feature>
<evidence type="ECO:0000256" key="7">
    <source>
        <dbReference type="PROSITE-ProRule" id="PRU00409"/>
    </source>
</evidence>
<dbReference type="InterPro" id="IPR051602">
    <property type="entry name" value="ACC_Biotin_Carboxylase"/>
</dbReference>
<comment type="function">
    <text evidence="1">This protein is a component of the acetyl coenzyme A carboxylase complex; first, biotin carboxylase catalyzes the carboxylation of the carrier protein and then the transcarboxylase transfers the carboxyl group to form malonyl-CoA.</text>
</comment>
<dbReference type="InterPro" id="IPR005481">
    <property type="entry name" value="BC-like_N"/>
</dbReference>
<accession>A0A6B9GF43</accession>
<proteinExistence type="predicted"/>
<dbReference type="InterPro" id="IPR011761">
    <property type="entry name" value="ATP-grasp"/>
</dbReference>
<dbReference type="PANTHER" id="PTHR48095:SF2">
    <property type="entry name" value="BIOTIN CARBOXYLASE, CHLOROPLASTIC"/>
    <property type="match status" value="1"/>
</dbReference>
<dbReference type="InterPro" id="IPR011764">
    <property type="entry name" value="Biotin_carboxylation_dom"/>
</dbReference>
<dbReference type="EC" id="6.3.4.14" evidence="2"/>
<keyword evidence="4 7" id="KW-0547">Nucleotide-binding</keyword>
<dbReference type="Pfam" id="PF02786">
    <property type="entry name" value="CPSase_L_D2"/>
    <property type="match status" value="1"/>
</dbReference>
<sequence length="459" mass="49580">MITIKKLFIANRGEIALRVIRAAHELGIETVLGCSEADKDSLPARMAGAIEVIGPAAAKKSYLNIEAVIAAARASGADAVHPGYGFLSENSEFAAAVNNAGMVFVGPSAETIALMGNKASARLCAERAGVPTVPGSKGVVRDIEDALREARVIGYPIMLKAAAGGGGRGIRVAHNEAELEKEYAVASREALGAFGDGDIYLERYITRARHVEVQILGDGQHAVHLFDRDCSLQRQRQKLVEEAPAPVLPETTRGLMGEASVRLAESVGYSGAGTLEFLYSPDSDEFFFIEMNTRIQVEHPVTEMVTGIDLVRETLHIASGHPLRFTQDAIVLRGAAIECRINAEDPFVNFKPSPGTVKELTLPSGPGVRVDSMLYAGYAIPFYYDSLLAKIIVWDEDRASAIKRMMRALKEMKIEGVTTTIPLHLAILEDSGVLRNDIHNAYLEESLLPDFVDKAGNLQ</sequence>
<dbReference type="PANTHER" id="PTHR48095">
    <property type="entry name" value="PYRUVATE CARBOXYLASE SUBUNIT A"/>
    <property type="match status" value="1"/>
</dbReference>
<dbReference type="Pfam" id="PF02785">
    <property type="entry name" value="Biotin_carb_C"/>
    <property type="match status" value="1"/>
</dbReference>
<keyword evidence="10" id="KW-0614">Plasmid</keyword>
<dbReference type="NCBIfam" id="NF009471">
    <property type="entry name" value="PRK12833.1"/>
    <property type="match status" value="1"/>
</dbReference>
<dbReference type="GO" id="GO:0046872">
    <property type="term" value="F:metal ion binding"/>
    <property type="evidence" value="ECO:0007669"/>
    <property type="project" value="InterPro"/>
</dbReference>
<dbReference type="PROSITE" id="PS00867">
    <property type="entry name" value="CPSASE_2"/>
    <property type="match status" value="1"/>
</dbReference>
<dbReference type="FunFam" id="3.30.1490.20:FF:000018">
    <property type="entry name" value="Biotin carboxylase"/>
    <property type="match status" value="1"/>
</dbReference>
<evidence type="ECO:0000256" key="1">
    <source>
        <dbReference type="ARBA" id="ARBA00003761"/>
    </source>
</evidence>
<dbReference type="PROSITE" id="PS50975">
    <property type="entry name" value="ATP_GRASP"/>
    <property type="match status" value="1"/>
</dbReference>
<dbReference type="Gene3D" id="3.30.470.20">
    <property type="entry name" value="ATP-grasp fold, B domain"/>
    <property type="match status" value="1"/>
</dbReference>
<dbReference type="SUPFAM" id="SSF51246">
    <property type="entry name" value="Rudiment single hybrid motif"/>
    <property type="match status" value="1"/>
</dbReference>
<evidence type="ECO:0000259" key="9">
    <source>
        <dbReference type="PROSITE" id="PS50979"/>
    </source>
</evidence>
<dbReference type="InterPro" id="IPR005479">
    <property type="entry name" value="CPAse_ATP-bd"/>
</dbReference>
<comment type="catalytic activity">
    <reaction evidence="6">
        <text>N(6)-biotinyl-L-lysyl-[protein] + hydrogencarbonate + ATP = N(6)-carboxybiotinyl-L-lysyl-[protein] + ADP + phosphate + H(+)</text>
        <dbReference type="Rhea" id="RHEA:13501"/>
        <dbReference type="Rhea" id="RHEA-COMP:10505"/>
        <dbReference type="Rhea" id="RHEA-COMP:10506"/>
        <dbReference type="ChEBI" id="CHEBI:15378"/>
        <dbReference type="ChEBI" id="CHEBI:17544"/>
        <dbReference type="ChEBI" id="CHEBI:30616"/>
        <dbReference type="ChEBI" id="CHEBI:43474"/>
        <dbReference type="ChEBI" id="CHEBI:83144"/>
        <dbReference type="ChEBI" id="CHEBI:83145"/>
        <dbReference type="ChEBI" id="CHEBI:456216"/>
        <dbReference type="EC" id="6.3.4.14"/>
    </reaction>
</comment>
<dbReference type="EMBL" id="CP024770">
    <property type="protein sequence ID" value="QGY32947.1"/>
    <property type="molecule type" value="Genomic_DNA"/>
</dbReference>
<gene>
    <name evidence="10" type="ORF">CUN67_28870</name>
</gene>
<dbReference type="GO" id="GO:0005524">
    <property type="term" value="F:ATP binding"/>
    <property type="evidence" value="ECO:0007669"/>
    <property type="project" value="UniProtKB-UniRule"/>
</dbReference>
<evidence type="ECO:0000256" key="6">
    <source>
        <dbReference type="ARBA" id="ARBA00048600"/>
    </source>
</evidence>
<dbReference type="GO" id="GO:0004075">
    <property type="term" value="F:biotin carboxylase activity"/>
    <property type="evidence" value="ECO:0007669"/>
    <property type="project" value="UniProtKB-EC"/>
</dbReference>
<dbReference type="AlphaFoldDB" id="A0A6B9GF43"/>
<dbReference type="NCBIfam" id="NF006367">
    <property type="entry name" value="PRK08591.1"/>
    <property type="match status" value="1"/>
</dbReference>
<dbReference type="InterPro" id="IPR005482">
    <property type="entry name" value="Biotin_COase_C"/>
</dbReference>
<evidence type="ECO:0000256" key="3">
    <source>
        <dbReference type="ARBA" id="ARBA00022598"/>
    </source>
</evidence>
<dbReference type="InterPro" id="IPR011054">
    <property type="entry name" value="Rudment_hybrid_motif"/>
</dbReference>
<protein>
    <recommendedName>
        <fullName evidence="2">biotin carboxylase</fullName>
        <ecNumber evidence="2">6.3.4.14</ecNumber>
    </recommendedName>
</protein>
<organism evidence="10 11">
    <name type="scientific">Pantoea cypripedii</name>
    <name type="common">Pectobacterium cypripedii</name>
    <name type="synonym">Erwinia cypripedii</name>
    <dbReference type="NCBI Taxonomy" id="55209"/>
    <lineage>
        <taxon>Bacteria</taxon>
        <taxon>Pseudomonadati</taxon>
        <taxon>Pseudomonadota</taxon>
        <taxon>Gammaproteobacteria</taxon>
        <taxon>Enterobacterales</taxon>
        <taxon>Erwiniaceae</taxon>
        <taxon>Pantoea</taxon>
    </lineage>
</organism>
<dbReference type="InterPro" id="IPR016185">
    <property type="entry name" value="PreATP-grasp_dom_sf"/>
</dbReference>
<evidence type="ECO:0000256" key="2">
    <source>
        <dbReference type="ARBA" id="ARBA00013263"/>
    </source>
</evidence>
<evidence type="ECO:0000259" key="8">
    <source>
        <dbReference type="PROSITE" id="PS50975"/>
    </source>
</evidence>
<dbReference type="SMART" id="SM00878">
    <property type="entry name" value="Biotin_carb_C"/>
    <property type="match status" value="1"/>
</dbReference>
<reference evidence="10 11" key="1">
    <citation type="submission" date="2017-11" db="EMBL/GenBank/DDBJ databases">
        <title>Genome sequence of Pantoea cypripedii NE1.</title>
        <authorList>
            <person name="Nascimento F.X."/>
        </authorList>
    </citation>
    <scope>NUCLEOTIDE SEQUENCE [LARGE SCALE GENOMIC DNA]</scope>
    <source>
        <strain evidence="10 11">NE1</strain>
        <plasmid evidence="11">pne1b</plasmid>
    </source>
</reference>